<name>A0ABW3NYW5_9SPHN</name>
<feature type="chain" id="PRO_5045064185" description="DUF4426 domain-containing protein" evidence="1">
    <location>
        <begin position="19"/>
        <end position="169"/>
    </location>
</feature>
<feature type="signal peptide" evidence="1">
    <location>
        <begin position="1"/>
        <end position="18"/>
    </location>
</feature>
<dbReference type="RefSeq" id="WP_380909731.1">
    <property type="nucleotide sequence ID" value="NZ_JBHTLS010000099.1"/>
</dbReference>
<dbReference type="Proteomes" id="UP001597203">
    <property type="component" value="Unassembled WGS sequence"/>
</dbReference>
<keyword evidence="1" id="KW-0732">Signal</keyword>
<evidence type="ECO:0000313" key="3">
    <source>
        <dbReference type="Proteomes" id="UP001597203"/>
    </source>
</evidence>
<evidence type="ECO:0008006" key="4">
    <source>
        <dbReference type="Google" id="ProtNLM"/>
    </source>
</evidence>
<evidence type="ECO:0000313" key="2">
    <source>
        <dbReference type="EMBL" id="MFD1104438.1"/>
    </source>
</evidence>
<evidence type="ECO:0000256" key="1">
    <source>
        <dbReference type="SAM" id="SignalP"/>
    </source>
</evidence>
<keyword evidence="3" id="KW-1185">Reference proteome</keyword>
<dbReference type="EMBL" id="JBHTLS010000099">
    <property type="protein sequence ID" value="MFD1104438.1"/>
    <property type="molecule type" value="Genomic_DNA"/>
</dbReference>
<organism evidence="2 3">
    <name type="scientific">Sphingobium olei</name>
    <dbReference type="NCBI Taxonomy" id="420955"/>
    <lineage>
        <taxon>Bacteria</taxon>
        <taxon>Pseudomonadati</taxon>
        <taxon>Pseudomonadota</taxon>
        <taxon>Alphaproteobacteria</taxon>
        <taxon>Sphingomonadales</taxon>
        <taxon>Sphingomonadaceae</taxon>
        <taxon>Sphingobium</taxon>
    </lineage>
</organism>
<gene>
    <name evidence="2" type="ORF">ACFQ24_06075</name>
</gene>
<accession>A0ABW3NYW5</accession>
<protein>
    <recommendedName>
        <fullName evidence="4">DUF4426 domain-containing protein</fullName>
    </recommendedName>
</protein>
<reference evidence="3" key="1">
    <citation type="journal article" date="2019" name="Int. J. Syst. Evol. Microbiol.">
        <title>The Global Catalogue of Microorganisms (GCM) 10K type strain sequencing project: providing services to taxonomists for standard genome sequencing and annotation.</title>
        <authorList>
            <consortium name="The Broad Institute Genomics Platform"/>
            <consortium name="The Broad Institute Genome Sequencing Center for Infectious Disease"/>
            <person name="Wu L."/>
            <person name="Ma J."/>
        </authorList>
    </citation>
    <scope>NUCLEOTIDE SEQUENCE [LARGE SCALE GENOMIC DNA]</scope>
    <source>
        <strain evidence="3">CCUG 54329</strain>
    </source>
</reference>
<sequence length="169" mass="18940">MRKLIMCALLMIASPSFAKAPPDRREVEEATVWDLVRVGMTRSRVQEVYRLDRLDSDTSVRSSTNFDTSARLSFSNRGGTVSQILVTFSAISPDEMKSLLSDKYGKPVSSRLVELSPSMSRGSGEQATRVQWRRGLITITLDQPSNPIYSSYSEVVYSIHDFNRGDLPL</sequence>
<comment type="caution">
    <text evidence="2">The sequence shown here is derived from an EMBL/GenBank/DDBJ whole genome shotgun (WGS) entry which is preliminary data.</text>
</comment>
<proteinExistence type="predicted"/>